<dbReference type="Proteomes" id="UP000324585">
    <property type="component" value="Unassembled WGS sequence"/>
</dbReference>
<gene>
    <name evidence="2" type="ORF">FVE85_4530</name>
</gene>
<accession>A0A5J4YKC3</accession>
<reference evidence="3" key="1">
    <citation type="journal article" date="2019" name="Nat. Commun.">
        <title>Expansion of phycobilisome linker gene families in mesophilic red algae.</title>
        <authorList>
            <person name="Lee J."/>
            <person name="Kim D."/>
            <person name="Bhattacharya D."/>
            <person name="Yoon H.S."/>
        </authorList>
    </citation>
    <scope>NUCLEOTIDE SEQUENCE [LARGE SCALE GENOMIC DNA]</scope>
    <source>
        <strain evidence="3">CCMP 1328</strain>
    </source>
</reference>
<dbReference type="Pfam" id="PF01875">
    <property type="entry name" value="Memo"/>
    <property type="match status" value="1"/>
</dbReference>
<dbReference type="AlphaFoldDB" id="A0A5J4YKC3"/>
<dbReference type="PANTHER" id="PTHR11060">
    <property type="entry name" value="PROTEIN MEMO1"/>
    <property type="match status" value="1"/>
</dbReference>
<evidence type="ECO:0000256" key="1">
    <source>
        <dbReference type="ARBA" id="ARBA00006315"/>
    </source>
</evidence>
<dbReference type="HAMAP" id="MF_00055">
    <property type="entry name" value="MEMO1"/>
    <property type="match status" value="1"/>
</dbReference>
<dbReference type="InterPro" id="IPR002737">
    <property type="entry name" value="MEMO1_fam"/>
</dbReference>
<proteinExistence type="inferred from homology"/>
<dbReference type="EMBL" id="VRMN01000016">
    <property type="protein sequence ID" value="KAA8491113.1"/>
    <property type="molecule type" value="Genomic_DNA"/>
</dbReference>
<protein>
    <submittedName>
        <fullName evidence="2">Protein MEMO1</fullName>
    </submittedName>
</protein>
<dbReference type="Gene3D" id="3.40.830.10">
    <property type="entry name" value="LigB-like"/>
    <property type="match status" value="1"/>
</dbReference>
<organism evidence="2 3">
    <name type="scientific">Porphyridium purpureum</name>
    <name type="common">Red alga</name>
    <name type="synonym">Porphyridium cruentum</name>
    <dbReference type="NCBI Taxonomy" id="35688"/>
    <lineage>
        <taxon>Eukaryota</taxon>
        <taxon>Rhodophyta</taxon>
        <taxon>Bangiophyceae</taxon>
        <taxon>Porphyridiales</taxon>
        <taxon>Porphyridiaceae</taxon>
        <taxon>Porphyridium</taxon>
    </lineage>
</organism>
<comment type="similarity">
    <text evidence="1">Belongs to the MEMO1 family.</text>
</comment>
<evidence type="ECO:0000313" key="3">
    <source>
        <dbReference type="Proteomes" id="UP000324585"/>
    </source>
</evidence>
<evidence type="ECO:0000313" key="2">
    <source>
        <dbReference type="EMBL" id="KAA8491113.1"/>
    </source>
</evidence>
<dbReference type="CDD" id="cd07361">
    <property type="entry name" value="MEMO_like"/>
    <property type="match status" value="1"/>
</dbReference>
<dbReference type="PANTHER" id="PTHR11060:SF0">
    <property type="entry name" value="PROTEIN MEMO1"/>
    <property type="match status" value="1"/>
</dbReference>
<dbReference type="OrthoDB" id="417112at2759"/>
<name>A0A5J4YKC3_PORPP</name>
<keyword evidence="3" id="KW-1185">Reference proteome</keyword>
<dbReference type="OMA" id="EQEAQYG"/>
<sequence>MVTRRASHAGSWYTDDTSALRADLARWLQDAASASASAVPNASNLVALIVPHAGYSYSGPTAAFAYGAIRPEAVKRVIILGPSHHVHTTKCMLTRAQTLDTPLGKLQCDAEFVAGLHAQHAGLFEYMDAETDEDEHSIEMQLPYLAQVFGGVHTVKVVEIMVGSLSFEQEQQYGRVLAPYIADGSTLFVISSDFCHWGRRFRYVRYEAEHGEIWQSIEKLDHEGIACIRSLDHAQFHAYLGKTKNTICGRHPIGVFLGALEASAVHSRTRFELAQYAQSSRARAQSDSSVSYVAAHFITPE</sequence>
<comment type="caution">
    <text evidence="2">The sequence shown here is derived from an EMBL/GenBank/DDBJ whole genome shotgun (WGS) entry which is preliminary data.</text>
</comment>
<dbReference type="NCBIfam" id="TIGR04336">
    <property type="entry name" value="AmmeMemoSam_B"/>
    <property type="match status" value="1"/>
</dbReference>